<reference evidence="5 6" key="1">
    <citation type="submission" date="2016-06" db="EMBL/GenBank/DDBJ databases">
        <title>Comparative genomics of the ectomycorrhizal sister species Rhizopogon vinicolor and Rhizopogon vesiculosus (Basidiomycota: Boletales) reveals a divergence of the mating type B locus.</title>
        <authorList>
            <consortium name="DOE Joint Genome Institute"/>
            <person name="Mujic A.B."/>
            <person name="Kuo A."/>
            <person name="Tritt A."/>
            <person name="Lipzen A."/>
            <person name="Chen C."/>
            <person name="Johnson J."/>
            <person name="Sharma A."/>
            <person name="Barry K."/>
            <person name="Grigoriev I.V."/>
            <person name="Spatafora J.W."/>
        </authorList>
    </citation>
    <scope>NUCLEOTIDE SEQUENCE [LARGE SCALE GENOMIC DNA]</scope>
    <source>
        <strain evidence="5 6">AM-OR11-026</strain>
    </source>
</reference>
<feature type="domain" description="NAD-dependent epimerase/dehydratase" evidence="4">
    <location>
        <begin position="36"/>
        <end position="205"/>
    </location>
</feature>
<proteinExistence type="inferred from homology"/>
<dbReference type="InParanoid" id="A0A1B7MYD3"/>
<name>A0A1B7MYD3_9AGAM</name>
<dbReference type="Pfam" id="PF01370">
    <property type="entry name" value="Epimerase"/>
    <property type="match status" value="1"/>
</dbReference>
<dbReference type="InterPro" id="IPR036291">
    <property type="entry name" value="NAD(P)-bd_dom_sf"/>
</dbReference>
<evidence type="ECO:0000256" key="1">
    <source>
        <dbReference type="ARBA" id="ARBA00007637"/>
    </source>
</evidence>
<evidence type="ECO:0000313" key="5">
    <source>
        <dbReference type="EMBL" id="OAX37619.1"/>
    </source>
</evidence>
<dbReference type="GO" id="GO:0016491">
    <property type="term" value="F:oxidoreductase activity"/>
    <property type="evidence" value="ECO:0007669"/>
    <property type="project" value="UniProtKB-KW"/>
</dbReference>
<gene>
    <name evidence="5" type="ORF">K503DRAFT_742494</name>
</gene>
<sequence length="313" mass="35633">MHDREQLRVNPVITDLDNCPPLTFQTRNLTVFIMKVAITGCNGEVGRRVVLWALKEGHIVVGADNIVAQDTEFCNNPAFSFHQVELKDFDAAIKVFEGCDAIIQLAAFRQPMDYMVKVHNDNVVITWHVLRAAAELGIDRVALASSVNVLRGTFSTEPIFHYFPIDENHPCEPDEPYGLSKLIAETQADTIVRRYSSMRVASIRIHWSVPTRRHAYRKDHFSSRGDLWSYVQIDSAADALLRAVTVEKNRWTGHETFFIVAPQLAADEDWLELKGKYFPDTPIKPGWVESSRKGFFDCSKAERILGWVHEDYA</sequence>
<keyword evidence="2" id="KW-0560">Oxidoreductase</keyword>
<protein>
    <submittedName>
        <fullName evidence="5">NAD(P)-binding protein</fullName>
    </submittedName>
</protein>
<dbReference type="EMBL" id="KV448341">
    <property type="protein sequence ID" value="OAX37619.1"/>
    <property type="molecule type" value="Genomic_DNA"/>
</dbReference>
<dbReference type="Proteomes" id="UP000092154">
    <property type="component" value="Unassembled WGS sequence"/>
</dbReference>
<evidence type="ECO:0000313" key="6">
    <source>
        <dbReference type="Proteomes" id="UP000092154"/>
    </source>
</evidence>
<keyword evidence="6" id="KW-1185">Reference proteome</keyword>
<dbReference type="OrthoDB" id="202470at2759"/>
<keyword evidence="3" id="KW-0520">NAD</keyword>
<evidence type="ECO:0000256" key="3">
    <source>
        <dbReference type="ARBA" id="ARBA00023027"/>
    </source>
</evidence>
<dbReference type="SUPFAM" id="SSF51735">
    <property type="entry name" value="NAD(P)-binding Rossmann-fold domains"/>
    <property type="match status" value="1"/>
</dbReference>
<dbReference type="PANTHER" id="PTHR43103:SF5">
    <property type="entry name" value="4-EPIMERASE, PUTATIVE (AFU_ORTHOLOGUE AFUA_7G00360)-RELATED"/>
    <property type="match status" value="1"/>
</dbReference>
<dbReference type="PANTHER" id="PTHR43103">
    <property type="entry name" value="NUCLEOSIDE-DIPHOSPHATE-SUGAR EPIMERASE"/>
    <property type="match status" value="1"/>
</dbReference>
<evidence type="ECO:0000256" key="2">
    <source>
        <dbReference type="ARBA" id="ARBA00023002"/>
    </source>
</evidence>
<dbReference type="Gene3D" id="3.40.50.720">
    <property type="entry name" value="NAD(P)-binding Rossmann-like Domain"/>
    <property type="match status" value="1"/>
</dbReference>
<evidence type="ECO:0000259" key="4">
    <source>
        <dbReference type="Pfam" id="PF01370"/>
    </source>
</evidence>
<comment type="similarity">
    <text evidence="1">Belongs to the NAD(P)-dependent epimerase/dehydratase family.</text>
</comment>
<dbReference type="AlphaFoldDB" id="A0A1B7MYD3"/>
<dbReference type="STRING" id="1314800.A0A1B7MYD3"/>
<accession>A0A1B7MYD3</accession>
<organism evidence="5 6">
    <name type="scientific">Rhizopogon vinicolor AM-OR11-026</name>
    <dbReference type="NCBI Taxonomy" id="1314800"/>
    <lineage>
        <taxon>Eukaryota</taxon>
        <taxon>Fungi</taxon>
        <taxon>Dikarya</taxon>
        <taxon>Basidiomycota</taxon>
        <taxon>Agaricomycotina</taxon>
        <taxon>Agaricomycetes</taxon>
        <taxon>Agaricomycetidae</taxon>
        <taxon>Boletales</taxon>
        <taxon>Suillineae</taxon>
        <taxon>Rhizopogonaceae</taxon>
        <taxon>Rhizopogon</taxon>
    </lineage>
</organism>
<dbReference type="InterPro" id="IPR001509">
    <property type="entry name" value="Epimerase_deHydtase"/>
</dbReference>